<dbReference type="EMBL" id="WNKS01000015">
    <property type="protein sequence ID" value="MTV32271.1"/>
    <property type="molecule type" value="Genomic_DNA"/>
</dbReference>
<sequence>MKKIALAAALVAAVPLAATPALATENIVVAQAEKPTGQGTINSIDAAGKKLNMTHGPVAALKWPGMTMDFNVAPGVDFSALKSGQKVVFTLSRGAGGYVIDSIKPE</sequence>
<dbReference type="Pfam" id="PF11604">
    <property type="entry name" value="CusF_Ec"/>
    <property type="match status" value="1"/>
</dbReference>
<dbReference type="Proteomes" id="UP000439113">
    <property type="component" value="Unassembled WGS sequence"/>
</dbReference>
<dbReference type="InterPro" id="IPR021647">
    <property type="entry name" value="CusF_Ec"/>
</dbReference>
<organism evidence="2 3">
    <name type="scientific">Rhodoblastus acidophilus</name>
    <name type="common">Rhodopseudomonas acidophila</name>
    <dbReference type="NCBI Taxonomy" id="1074"/>
    <lineage>
        <taxon>Bacteria</taxon>
        <taxon>Pseudomonadati</taxon>
        <taxon>Pseudomonadota</taxon>
        <taxon>Alphaproteobacteria</taxon>
        <taxon>Hyphomicrobiales</taxon>
        <taxon>Rhodoblastaceae</taxon>
        <taxon>Rhodoblastus</taxon>
    </lineage>
</organism>
<reference evidence="2 3" key="1">
    <citation type="submission" date="2019-11" db="EMBL/GenBank/DDBJ databases">
        <title>Whole-genome sequence of a Rhodoblastus acidophilus DSM 142.</title>
        <authorList>
            <person name="Kyndt J.A."/>
            <person name="Meyer T.E."/>
        </authorList>
    </citation>
    <scope>NUCLEOTIDE SEQUENCE [LARGE SCALE GENOMIC DNA]</scope>
    <source>
        <strain evidence="2 3">DSM 142</strain>
    </source>
</reference>
<protein>
    <submittedName>
        <fullName evidence="2">Cation transporter</fullName>
    </submittedName>
</protein>
<dbReference type="RefSeq" id="WP_155446966.1">
    <property type="nucleotide sequence ID" value="NZ_JAOQNR010000007.1"/>
</dbReference>
<name>A0A6N8DSW8_RHOAC</name>
<dbReference type="AlphaFoldDB" id="A0A6N8DSW8"/>
<dbReference type="OrthoDB" id="5771277at2"/>
<feature type="chain" id="PRO_5026695323" evidence="1">
    <location>
        <begin position="24"/>
        <end position="106"/>
    </location>
</feature>
<dbReference type="InterPro" id="IPR042230">
    <property type="entry name" value="CusF_sf"/>
</dbReference>
<evidence type="ECO:0000256" key="1">
    <source>
        <dbReference type="SAM" id="SignalP"/>
    </source>
</evidence>
<keyword evidence="1" id="KW-0732">Signal</keyword>
<comment type="caution">
    <text evidence="2">The sequence shown here is derived from an EMBL/GenBank/DDBJ whole genome shotgun (WGS) entry which is preliminary data.</text>
</comment>
<proteinExistence type="predicted"/>
<gene>
    <name evidence="2" type="ORF">GJ654_14875</name>
</gene>
<accession>A0A6N8DSW8</accession>
<dbReference type="Gene3D" id="2.40.50.320">
    <property type="entry name" value="Copper binding periplasmic protein CusF"/>
    <property type="match status" value="1"/>
</dbReference>
<evidence type="ECO:0000313" key="3">
    <source>
        <dbReference type="Proteomes" id="UP000439113"/>
    </source>
</evidence>
<evidence type="ECO:0000313" key="2">
    <source>
        <dbReference type="EMBL" id="MTV32271.1"/>
    </source>
</evidence>
<feature type="signal peptide" evidence="1">
    <location>
        <begin position="1"/>
        <end position="23"/>
    </location>
</feature>